<dbReference type="RefSeq" id="XP_055872561.1">
    <property type="nucleotide sequence ID" value="XM_056016586.1"/>
</dbReference>
<organism evidence="5 6">
    <name type="scientific">Biomphalaria glabrata</name>
    <name type="common">Bloodfluke planorb</name>
    <name type="synonym">Freshwater snail</name>
    <dbReference type="NCBI Taxonomy" id="6526"/>
    <lineage>
        <taxon>Eukaryota</taxon>
        <taxon>Metazoa</taxon>
        <taxon>Spiralia</taxon>
        <taxon>Lophotrochozoa</taxon>
        <taxon>Mollusca</taxon>
        <taxon>Gastropoda</taxon>
        <taxon>Heterobranchia</taxon>
        <taxon>Euthyneura</taxon>
        <taxon>Panpulmonata</taxon>
        <taxon>Hygrophila</taxon>
        <taxon>Lymnaeoidea</taxon>
        <taxon>Planorbidae</taxon>
        <taxon>Biomphalaria</taxon>
    </lineage>
</organism>
<keyword evidence="2 3" id="KW-0040">ANK repeat</keyword>
<dbReference type="PANTHER" id="PTHR24198:SF165">
    <property type="entry name" value="ANKYRIN REPEAT-CONTAINING PROTEIN-RELATED"/>
    <property type="match status" value="1"/>
</dbReference>
<dbReference type="Gene3D" id="1.25.40.20">
    <property type="entry name" value="Ankyrin repeat-containing domain"/>
    <property type="match status" value="1"/>
</dbReference>
<dbReference type="Pfam" id="PF12796">
    <property type="entry name" value="Ank_2"/>
    <property type="match status" value="1"/>
</dbReference>
<name>A0A9W2ZCD0_BIOGL</name>
<accession>A0A9W2ZCD0</accession>
<feature type="repeat" description="ANK" evidence="3">
    <location>
        <begin position="108"/>
        <end position="140"/>
    </location>
</feature>
<feature type="compositionally biased region" description="Polar residues" evidence="4">
    <location>
        <begin position="13"/>
        <end position="24"/>
    </location>
</feature>
<dbReference type="Proteomes" id="UP001165740">
    <property type="component" value="Chromosome 18"/>
</dbReference>
<feature type="compositionally biased region" description="Basic residues" evidence="4">
    <location>
        <begin position="1"/>
        <end position="12"/>
    </location>
</feature>
<feature type="repeat" description="ANK" evidence="3">
    <location>
        <begin position="75"/>
        <end position="107"/>
    </location>
</feature>
<dbReference type="GeneID" id="129923869"/>
<evidence type="ECO:0000256" key="3">
    <source>
        <dbReference type="PROSITE-ProRule" id="PRU00023"/>
    </source>
</evidence>
<evidence type="ECO:0000256" key="1">
    <source>
        <dbReference type="ARBA" id="ARBA00022737"/>
    </source>
</evidence>
<dbReference type="SUPFAM" id="SSF48403">
    <property type="entry name" value="Ankyrin repeat"/>
    <property type="match status" value="1"/>
</dbReference>
<evidence type="ECO:0000256" key="4">
    <source>
        <dbReference type="SAM" id="MobiDB-lite"/>
    </source>
</evidence>
<dbReference type="AlphaFoldDB" id="A0A9W2ZCD0"/>
<dbReference type="InterPro" id="IPR002110">
    <property type="entry name" value="Ankyrin_rpt"/>
</dbReference>
<proteinExistence type="predicted"/>
<protein>
    <submittedName>
        <fullName evidence="6">Ankyrin repeat domain-containing protein 29-like</fullName>
    </submittedName>
</protein>
<gene>
    <name evidence="6" type="primary">LOC129923869</name>
</gene>
<feature type="region of interest" description="Disordered" evidence="4">
    <location>
        <begin position="1"/>
        <end position="24"/>
    </location>
</feature>
<sequence>MTSRKRHTKQKNQSRSILSKARQSPEQIKDLFPNIDCIYPGGRTLLTLAIENGEDICLVEAIIKSGADVNVQNSKGQTALMFAARAQRNDVLQKLLENEAQVDLLNDKNLTALSICIAENNIDGVKHLVQSGADVNLKTGKLQETALAQAKRLGKIHVIDLLGRSDLSLTDISLQSSSVDKVEQKSARSKEITENKNEELRLCLTKFFLFETL</sequence>
<dbReference type="InterPro" id="IPR036770">
    <property type="entry name" value="Ankyrin_rpt-contain_sf"/>
</dbReference>
<feature type="repeat" description="ANK" evidence="3">
    <location>
        <begin position="41"/>
        <end position="74"/>
    </location>
</feature>
<evidence type="ECO:0000313" key="6">
    <source>
        <dbReference type="RefSeq" id="XP_055872561.1"/>
    </source>
</evidence>
<dbReference type="SMART" id="SM00248">
    <property type="entry name" value="ANK"/>
    <property type="match status" value="3"/>
</dbReference>
<dbReference type="PROSITE" id="PS50297">
    <property type="entry name" value="ANK_REP_REGION"/>
    <property type="match status" value="2"/>
</dbReference>
<evidence type="ECO:0000256" key="2">
    <source>
        <dbReference type="ARBA" id="ARBA00023043"/>
    </source>
</evidence>
<evidence type="ECO:0000313" key="5">
    <source>
        <dbReference type="Proteomes" id="UP001165740"/>
    </source>
</evidence>
<dbReference type="PANTHER" id="PTHR24198">
    <property type="entry name" value="ANKYRIN REPEAT AND PROTEIN KINASE DOMAIN-CONTAINING PROTEIN"/>
    <property type="match status" value="1"/>
</dbReference>
<dbReference type="OrthoDB" id="341259at2759"/>
<dbReference type="PROSITE" id="PS50088">
    <property type="entry name" value="ANK_REPEAT"/>
    <property type="match status" value="3"/>
</dbReference>
<keyword evidence="1" id="KW-0677">Repeat</keyword>
<keyword evidence="5" id="KW-1185">Reference proteome</keyword>
<reference evidence="6" key="1">
    <citation type="submission" date="2025-08" db="UniProtKB">
        <authorList>
            <consortium name="RefSeq"/>
        </authorList>
    </citation>
    <scope>IDENTIFICATION</scope>
</reference>